<comment type="caution">
    <text evidence="2">The sequence shown here is derived from an EMBL/GenBank/DDBJ whole genome shotgun (WGS) entry which is preliminary data.</text>
</comment>
<evidence type="ECO:0000256" key="1">
    <source>
        <dbReference type="SAM" id="MobiDB-lite"/>
    </source>
</evidence>
<keyword evidence="3" id="KW-1185">Reference proteome</keyword>
<reference evidence="2 3" key="1">
    <citation type="submission" date="2014-02" db="EMBL/GenBank/DDBJ databases">
        <title>The genome sequence of Colletotrichum salicis CBS 607.94.</title>
        <authorList>
            <person name="Baroncelli R."/>
            <person name="Thon M.R."/>
        </authorList>
    </citation>
    <scope>NUCLEOTIDE SEQUENCE [LARGE SCALE GENOMIC DNA]</scope>
    <source>
        <strain evidence="2 3">CBS 607.94</strain>
    </source>
</reference>
<evidence type="ECO:0000313" key="3">
    <source>
        <dbReference type="Proteomes" id="UP000070121"/>
    </source>
</evidence>
<organism evidence="2 3">
    <name type="scientific">Colletotrichum salicis</name>
    <dbReference type="NCBI Taxonomy" id="1209931"/>
    <lineage>
        <taxon>Eukaryota</taxon>
        <taxon>Fungi</taxon>
        <taxon>Dikarya</taxon>
        <taxon>Ascomycota</taxon>
        <taxon>Pezizomycotina</taxon>
        <taxon>Sordariomycetes</taxon>
        <taxon>Hypocreomycetidae</taxon>
        <taxon>Glomerellales</taxon>
        <taxon>Glomerellaceae</taxon>
        <taxon>Colletotrichum</taxon>
        <taxon>Colletotrichum acutatum species complex</taxon>
    </lineage>
</organism>
<name>A0A135T2N9_9PEZI</name>
<dbReference type="Proteomes" id="UP000070121">
    <property type="component" value="Unassembled WGS sequence"/>
</dbReference>
<gene>
    <name evidence="2" type="ORF">CSAL01_04892</name>
</gene>
<feature type="compositionally biased region" description="Basic residues" evidence="1">
    <location>
        <begin position="145"/>
        <end position="159"/>
    </location>
</feature>
<accession>A0A135T2N9</accession>
<evidence type="ECO:0000313" key="2">
    <source>
        <dbReference type="EMBL" id="KXH42400.1"/>
    </source>
</evidence>
<dbReference type="EMBL" id="JFFI01002129">
    <property type="protein sequence ID" value="KXH42400.1"/>
    <property type="molecule type" value="Genomic_DNA"/>
</dbReference>
<protein>
    <submittedName>
        <fullName evidence="2">Uncharacterized protein</fullName>
    </submittedName>
</protein>
<dbReference type="OrthoDB" id="4790568at2759"/>
<dbReference type="AlphaFoldDB" id="A0A135T2N9"/>
<feature type="region of interest" description="Disordered" evidence="1">
    <location>
        <begin position="142"/>
        <end position="162"/>
    </location>
</feature>
<proteinExistence type="predicted"/>
<sequence>MSGRGRFIDPMESYLNPSPQCPIMARRIQEIHRAAHATNDSHPHEADTYYPRSGPAPGPVIYVRFECIPYRMAIACNDIWQTLGSATESYIGCNRTKGLWDTAFAGGWTTAHPVGDLPQPGPRDDDAVMVRCGVWRKDLPDISVNRHRPPRKPPKRRPRLGQVHPRYTPLKVRFTFCDSWGQDAPEGSINYDGDGNIRTHIFLARAARLFDEHERSHLEKYNQELAVYMVRRRLQYWVSDGCLRTGGGAHGKEAAITVVMLPGDDEELKGRFEDFIGARASLEKMAAVWGILEEVRYVQ</sequence>